<dbReference type="GeneID" id="95452451"/>
<dbReference type="InterPro" id="IPR036457">
    <property type="entry name" value="PPM-type-like_dom_sf"/>
</dbReference>
<dbReference type="RefSeq" id="WP_167309051.1">
    <property type="nucleotide sequence ID" value="NZ_BMSJ01000003.1"/>
</dbReference>
<protein>
    <recommendedName>
        <fullName evidence="3">PPM-type phosphatase domain-containing protein</fullName>
    </recommendedName>
</protein>
<evidence type="ECO:0000256" key="2">
    <source>
        <dbReference type="SAM" id="MobiDB-lite"/>
    </source>
</evidence>
<dbReference type="Gene3D" id="3.60.40.10">
    <property type="entry name" value="PPM-type phosphatase domain"/>
    <property type="match status" value="1"/>
</dbReference>
<dbReference type="PANTHER" id="PTHR43156:SF2">
    <property type="entry name" value="STAGE II SPORULATION PROTEIN E"/>
    <property type="match status" value="1"/>
</dbReference>
<evidence type="ECO:0000259" key="3">
    <source>
        <dbReference type="PROSITE" id="PS51746"/>
    </source>
</evidence>
<dbReference type="InterPro" id="IPR001932">
    <property type="entry name" value="PPM-type_phosphatase-like_dom"/>
</dbReference>
<accession>A0AAV4KFT8</accession>
<feature type="region of interest" description="Disordered" evidence="2">
    <location>
        <begin position="255"/>
        <end position="289"/>
    </location>
</feature>
<dbReference type="SMART" id="SM00065">
    <property type="entry name" value="GAF"/>
    <property type="match status" value="1"/>
</dbReference>
<dbReference type="Gene3D" id="3.30.450.40">
    <property type="match status" value="1"/>
</dbReference>
<dbReference type="SUPFAM" id="SSF55781">
    <property type="entry name" value="GAF domain-like"/>
    <property type="match status" value="1"/>
</dbReference>
<dbReference type="SUPFAM" id="SSF81606">
    <property type="entry name" value="PP2C-like"/>
    <property type="match status" value="1"/>
</dbReference>
<dbReference type="Pfam" id="PF07228">
    <property type="entry name" value="SpoIIE"/>
    <property type="match status" value="1"/>
</dbReference>
<evidence type="ECO:0000313" key="5">
    <source>
        <dbReference type="Proteomes" id="UP000642014"/>
    </source>
</evidence>
<sequence>MTTAAPGAEDGHADTPGDGSADTPLAEAFELLPDAVSISVAVRDADGRAVDLCLEYANAAARTGHVPGAAPAGGPCGTLWSRTRTAGDGVLAACLDVLNTGLPEHGVFTPARKGAHRTTDREYRAFRLRNDRLMLVLRTDRHARAPERTRPRPDGEDRRDDGSARERLRILADAGALLGASLDREATFDAVTGSVVPSLADGCLLYLADDTGHPVLAALAHGDPRRQRELRDLAEASLPHPDARDGVGAVIRTGRHERGTDVTRALNPSPHPGEGSRTRRRPSPAGPWLAVPVARSGTVVGAMVLVRSGAGRSPFTEEDVRLARELSCRATPAIQNARHHTEQAEVARRLQESLLPRALPDVPGLELSALHHPGQKGTLMGGDFYDVFPSGPQDWTVTVGDVAGKGPRAAALTGLVRHTVRATGRSTTDPAALLRAVNAALLDEPPSTRRFCTTACATLRPDGSGTRLTLVLGGHPHPLLRRSDGTVVPVGHPGTLLGVVSEPRLRTVHHTLESGDLLLFYTDGVTEHRSNDVMLGEAGVHAVLARTPRASAEATVRLLAEEIAAYGPRAPTDDFAVLGVRVR</sequence>
<dbReference type="InterPro" id="IPR003018">
    <property type="entry name" value="GAF"/>
</dbReference>
<dbReference type="AlphaFoldDB" id="A0AAV4KFT8"/>
<dbReference type="Proteomes" id="UP000642014">
    <property type="component" value="Unassembled WGS sequence"/>
</dbReference>
<dbReference type="InterPro" id="IPR052016">
    <property type="entry name" value="Bact_Sigma-Reg"/>
</dbReference>
<dbReference type="PANTHER" id="PTHR43156">
    <property type="entry name" value="STAGE II SPORULATION PROTEIN E-RELATED"/>
    <property type="match status" value="1"/>
</dbReference>
<proteinExistence type="predicted"/>
<dbReference type="SMART" id="SM00331">
    <property type="entry name" value="PP2C_SIG"/>
    <property type="match status" value="1"/>
</dbReference>
<feature type="domain" description="PPM-type phosphatase" evidence="3">
    <location>
        <begin position="367"/>
        <end position="582"/>
    </location>
</feature>
<reference evidence="4 5" key="1">
    <citation type="journal article" date="2014" name="Int. J. Syst. Evol. Microbiol.">
        <title>Complete genome sequence of Corynebacterium casei LMG S-19264T (=DSM 44701T), isolated from a smear-ripened cheese.</title>
        <authorList>
            <consortium name="US DOE Joint Genome Institute (JGI-PGF)"/>
            <person name="Walter F."/>
            <person name="Albersmeier A."/>
            <person name="Kalinowski J."/>
            <person name="Ruckert C."/>
        </authorList>
    </citation>
    <scope>NUCLEOTIDE SEQUENCE [LARGE SCALE GENOMIC DNA]</scope>
    <source>
        <strain evidence="4 5">JCM 4205</strain>
    </source>
</reference>
<organism evidence="4 5">
    <name type="scientific">Streptomyces cinereoruber</name>
    <dbReference type="NCBI Taxonomy" id="67260"/>
    <lineage>
        <taxon>Bacteria</taxon>
        <taxon>Bacillati</taxon>
        <taxon>Actinomycetota</taxon>
        <taxon>Actinomycetes</taxon>
        <taxon>Kitasatosporales</taxon>
        <taxon>Streptomycetaceae</taxon>
        <taxon>Streptomyces</taxon>
    </lineage>
</organism>
<comment type="caution">
    <text evidence="4">The sequence shown here is derived from an EMBL/GenBank/DDBJ whole genome shotgun (WGS) entry which is preliminary data.</text>
</comment>
<keyword evidence="1" id="KW-0378">Hydrolase</keyword>
<feature type="region of interest" description="Disordered" evidence="2">
    <location>
        <begin position="1"/>
        <end position="24"/>
    </location>
</feature>
<dbReference type="InterPro" id="IPR029016">
    <property type="entry name" value="GAF-like_dom_sf"/>
</dbReference>
<gene>
    <name evidence="4" type="ORF">GCM10010497_22870</name>
</gene>
<feature type="region of interest" description="Disordered" evidence="2">
    <location>
        <begin position="139"/>
        <end position="163"/>
    </location>
</feature>
<evidence type="ECO:0000256" key="1">
    <source>
        <dbReference type="ARBA" id="ARBA00022801"/>
    </source>
</evidence>
<name>A0AAV4KFT8_9ACTN</name>
<dbReference type="GO" id="GO:0016791">
    <property type="term" value="F:phosphatase activity"/>
    <property type="evidence" value="ECO:0007669"/>
    <property type="project" value="TreeGrafter"/>
</dbReference>
<dbReference type="EMBL" id="BMSJ01000003">
    <property type="protein sequence ID" value="GGR20102.1"/>
    <property type="molecule type" value="Genomic_DNA"/>
</dbReference>
<dbReference type="Pfam" id="PF13185">
    <property type="entry name" value="GAF_2"/>
    <property type="match status" value="1"/>
</dbReference>
<dbReference type="PROSITE" id="PS51746">
    <property type="entry name" value="PPM_2"/>
    <property type="match status" value="1"/>
</dbReference>
<evidence type="ECO:0000313" key="4">
    <source>
        <dbReference type="EMBL" id="GGR20102.1"/>
    </source>
</evidence>